<organism evidence="2 3">
    <name type="scientific">Deinococcus maricopensis (strain DSM 21211 / LMG 22137 / NRRL B-23946 / LB-34)</name>
    <dbReference type="NCBI Taxonomy" id="709986"/>
    <lineage>
        <taxon>Bacteria</taxon>
        <taxon>Thermotogati</taxon>
        <taxon>Deinococcota</taxon>
        <taxon>Deinococci</taxon>
        <taxon>Deinococcales</taxon>
        <taxon>Deinococcaceae</taxon>
        <taxon>Deinococcus</taxon>
    </lineage>
</organism>
<feature type="transmembrane region" description="Helical" evidence="1">
    <location>
        <begin position="123"/>
        <end position="151"/>
    </location>
</feature>
<dbReference type="Proteomes" id="UP000008635">
    <property type="component" value="Chromosome"/>
</dbReference>
<proteinExistence type="predicted"/>
<dbReference type="KEGG" id="dmr:Deima_2696"/>
<dbReference type="EMBL" id="CP002454">
    <property type="protein sequence ID" value="ADV68327.1"/>
    <property type="molecule type" value="Genomic_DNA"/>
</dbReference>
<feature type="transmembrane region" description="Helical" evidence="1">
    <location>
        <begin position="157"/>
        <end position="179"/>
    </location>
</feature>
<evidence type="ECO:0000313" key="2">
    <source>
        <dbReference type="EMBL" id="ADV68327.1"/>
    </source>
</evidence>
<dbReference type="STRING" id="709986.Deima_2696"/>
<keyword evidence="1" id="KW-0472">Membrane</keyword>
<name>E8UB88_DEIML</name>
<evidence type="ECO:0000313" key="3">
    <source>
        <dbReference type="Proteomes" id="UP000008635"/>
    </source>
</evidence>
<reference evidence="3" key="2">
    <citation type="submission" date="2011-01" db="EMBL/GenBank/DDBJ databases">
        <title>The complete genome of Deinococcus maricopensis DSM 21211.</title>
        <authorList>
            <consortium name="US DOE Joint Genome Institute (JGI-PGF)"/>
            <person name="Lucas S."/>
            <person name="Copeland A."/>
            <person name="Lapidus A."/>
            <person name="Goodwin L."/>
            <person name="Pitluck S."/>
            <person name="Kyrpides N."/>
            <person name="Mavromatis K."/>
            <person name="Pagani I."/>
            <person name="Ivanova N."/>
            <person name="Ovchinnikova G."/>
            <person name="Zeytun A."/>
            <person name="Detter J.C."/>
            <person name="Han C."/>
            <person name="Land M."/>
            <person name="Hauser L."/>
            <person name="Markowitz V."/>
            <person name="Cheng J.-F."/>
            <person name="Hugenholtz P."/>
            <person name="Woyke T."/>
            <person name="Wu D."/>
            <person name="Pukall R."/>
            <person name="Gehrich-Schroeter G."/>
            <person name="Brambilla E."/>
            <person name="Klenk H.-P."/>
            <person name="Eisen J.A."/>
        </authorList>
    </citation>
    <scope>NUCLEOTIDE SEQUENCE [LARGE SCALE GENOMIC DNA]</scope>
    <source>
        <strain evidence="3">DSM 21211 / LMG 22137 / NRRL B-23946 / LB-34</strain>
    </source>
</reference>
<evidence type="ECO:0008006" key="4">
    <source>
        <dbReference type="Google" id="ProtNLM"/>
    </source>
</evidence>
<dbReference type="HOGENOM" id="CLU_1438927_0_0_0"/>
<feature type="transmembrane region" description="Helical" evidence="1">
    <location>
        <begin position="22"/>
        <end position="42"/>
    </location>
</feature>
<gene>
    <name evidence="2" type="ordered locus">Deima_2696</name>
</gene>
<evidence type="ECO:0000256" key="1">
    <source>
        <dbReference type="SAM" id="Phobius"/>
    </source>
</evidence>
<keyword evidence="3" id="KW-1185">Reference proteome</keyword>
<feature type="transmembrane region" description="Helical" evidence="1">
    <location>
        <begin position="95"/>
        <end position="116"/>
    </location>
</feature>
<reference evidence="2 3" key="1">
    <citation type="journal article" date="2011" name="Stand. Genomic Sci.">
        <title>Complete genome sequence of Deinococcus maricopensis type strain (LB-34).</title>
        <authorList>
            <person name="Pukall R."/>
            <person name="Zeytun A."/>
            <person name="Lucas S."/>
            <person name="Lapidus A."/>
            <person name="Hammon N."/>
            <person name="Deshpande S."/>
            <person name="Nolan M."/>
            <person name="Cheng J.F."/>
            <person name="Pitluck S."/>
            <person name="Liolios K."/>
            <person name="Pagani I."/>
            <person name="Mikhailova N."/>
            <person name="Ivanova N."/>
            <person name="Mavromatis K."/>
            <person name="Pati A."/>
            <person name="Tapia R."/>
            <person name="Han C."/>
            <person name="Goodwin L."/>
            <person name="Chen A."/>
            <person name="Palaniappan K."/>
            <person name="Land M."/>
            <person name="Hauser L."/>
            <person name="Chang Y.J."/>
            <person name="Jeffries C.D."/>
            <person name="Brambilla E.M."/>
            <person name="Rohde M."/>
            <person name="Goker M."/>
            <person name="Detter J.C."/>
            <person name="Woyke T."/>
            <person name="Bristow J."/>
            <person name="Eisen J.A."/>
            <person name="Markowitz V."/>
            <person name="Hugenholtz P."/>
            <person name="Kyrpides N.C."/>
            <person name="Klenk H.P."/>
        </authorList>
    </citation>
    <scope>NUCLEOTIDE SEQUENCE [LARGE SCALE GENOMIC DNA]</scope>
    <source>
        <strain evidence="3">DSM 21211 / LMG 22137 / NRRL B-23946 / LB-34</strain>
    </source>
</reference>
<accession>E8UB88</accession>
<sequence length="188" mass="19775">MLFSPIRTTEAMMHEGIGWRRVWPMLLGVPALLTLAVALSTLQGGPKASILGILLILLAAVCYGAWDGWSYPKLLAAYARLFGLTVTEEHVRFGMAWGTLPALYAAVPFLIAALALSAGPHGAALFLLGAGLTIGLVLMAWSVLTVVGALAGALQTTVLPTLGLILLTNVTFSAFYKLLMMLAGTLLP</sequence>
<keyword evidence="1" id="KW-1133">Transmembrane helix</keyword>
<feature type="transmembrane region" description="Helical" evidence="1">
    <location>
        <begin position="49"/>
        <end position="66"/>
    </location>
</feature>
<keyword evidence="1" id="KW-0812">Transmembrane</keyword>
<dbReference type="AlphaFoldDB" id="E8UB88"/>
<protein>
    <recommendedName>
        <fullName evidence="4">Yip1 domain-containing protein</fullName>
    </recommendedName>
</protein>